<sequence length="177" mass="18558">MSNLSELALKAATVKALADVVKAVGNDVRKELHADLAAAVKKTGDRTVPVVVPGGKQVATISFSDKDAAAAVTDNEALLEWARAAVPEAVTERVVHEVSPEWLSTVLAAMTSADNTEWTSPDGTVHTVPGVAIIPGSSSHSVRLRKDGGAELVEAWRQGRLEAVQLPELAPALEGRK</sequence>
<name>L7EXI4_STRT8</name>
<dbReference type="RefSeq" id="WP_006380888.1">
    <property type="nucleotide sequence ID" value="NZ_AEJB01000477.1"/>
</dbReference>
<dbReference type="EMBL" id="AEJB01000477">
    <property type="protein sequence ID" value="ELP64103.1"/>
    <property type="molecule type" value="Genomic_DNA"/>
</dbReference>
<dbReference type="AlphaFoldDB" id="L7EXI4"/>
<protein>
    <submittedName>
        <fullName evidence="1">Uncharacterized protein</fullName>
    </submittedName>
</protein>
<proteinExistence type="predicted"/>
<dbReference type="PATRIC" id="fig|698760.3.peg.7022"/>
<evidence type="ECO:0000313" key="1">
    <source>
        <dbReference type="EMBL" id="ELP64103.1"/>
    </source>
</evidence>
<comment type="caution">
    <text evidence="1">The sequence shown here is derived from an EMBL/GenBank/DDBJ whole genome shotgun (WGS) entry which is preliminary data.</text>
</comment>
<accession>L7EXI4</accession>
<reference evidence="1 2" key="1">
    <citation type="journal article" date="2011" name="Plasmid">
        <title>Streptomyces turgidiscabies Car8 contains a modular pathogenicity island that shares virulence genes with other actinobacterial plant pathogens.</title>
        <authorList>
            <person name="Huguet-Tapia J.C."/>
            <person name="Badger J.H."/>
            <person name="Loria R."/>
            <person name="Pettis G.S."/>
        </authorList>
    </citation>
    <scope>NUCLEOTIDE SEQUENCE [LARGE SCALE GENOMIC DNA]</scope>
    <source>
        <strain evidence="1 2">Car8</strain>
    </source>
</reference>
<evidence type="ECO:0000313" key="2">
    <source>
        <dbReference type="Proteomes" id="UP000010931"/>
    </source>
</evidence>
<organism evidence="1 2">
    <name type="scientific">Streptomyces turgidiscabies (strain Car8)</name>
    <dbReference type="NCBI Taxonomy" id="698760"/>
    <lineage>
        <taxon>Bacteria</taxon>
        <taxon>Bacillati</taxon>
        <taxon>Actinomycetota</taxon>
        <taxon>Actinomycetes</taxon>
        <taxon>Kitasatosporales</taxon>
        <taxon>Streptomycetaceae</taxon>
        <taxon>Streptomyces</taxon>
    </lineage>
</organism>
<dbReference type="Proteomes" id="UP000010931">
    <property type="component" value="Unassembled WGS sequence"/>
</dbReference>
<gene>
    <name evidence="1" type="ORF">STRTUCAR8_05545</name>
</gene>
<keyword evidence="2" id="KW-1185">Reference proteome</keyword>
<dbReference type="GeneID" id="97399390"/>